<protein>
    <submittedName>
        <fullName evidence="3">Gas vesicle protein</fullName>
    </submittedName>
</protein>
<dbReference type="PANTHER" id="PTHR35792">
    <property type="entry name" value="GENERAL STRESS PROTEIN"/>
    <property type="match status" value="1"/>
</dbReference>
<gene>
    <name evidence="3" type="ORF">SAMN04489762_1367</name>
</gene>
<keyword evidence="1" id="KW-0175">Coiled coil</keyword>
<sequence length="124" mass="13604">MMASGKSIALGILVGSTVSAAITLLTAPSSGSELRADAKQRSDEWKVTFNNLKNEGTQLKEQIARTSKEGAVMFKELSADVKTSIDSWKRTVEPHQKNIQKSLSQIEKSLKDLEEKVNQKNGNE</sequence>
<feature type="chain" id="PRO_5043432727" evidence="2">
    <location>
        <begin position="21"/>
        <end position="124"/>
    </location>
</feature>
<organism evidence="3 4">
    <name type="scientific">Terribacillus saccharophilus</name>
    <dbReference type="NCBI Taxonomy" id="361277"/>
    <lineage>
        <taxon>Bacteria</taxon>
        <taxon>Bacillati</taxon>
        <taxon>Bacillota</taxon>
        <taxon>Bacilli</taxon>
        <taxon>Bacillales</taxon>
        <taxon>Bacillaceae</taxon>
        <taxon>Terribacillus</taxon>
    </lineage>
</organism>
<feature type="coiled-coil region" evidence="1">
    <location>
        <begin position="96"/>
        <end position="123"/>
    </location>
</feature>
<dbReference type="PANTHER" id="PTHR35792:SF3">
    <property type="entry name" value="IG HYPOTHETICAL 17707"/>
    <property type="match status" value="1"/>
</dbReference>
<accession>A0AAX2EE33</accession>
<reference evidence="3 4" key="1">
    <citation type="submission" date="2016-10" db="EMBL/GenBank/DDBJ databases">
        <authorList>
            <person name="Varghese N."/>
            <person name="Submissions S."/>
        </authorList>
    </citation>
    <scope>NUCLEOTIDE SEQUENCE [LARGE SCALE GENOMIC DNA]</scope>
    <source>
        <strain evidence="3 4">DSM 21619</strain>
    </source>
</reference>
<dbReference type="RefSeq" id="WP_318250037.1">
    <property type="nucleotide sequence ID" value="NZ_FOCD01000001.1"/>
</dbReference>
<dbReference type="AlphaFoldDB" id="A0AAX2EE33"/>
<name>A0AAX2EE33_9BACI</name>
<evidence type="ECO:0000313" key="4">
    <source>
        <dbReference type="Proteomes" id="UP000199735"/>
    </source>
</evidence>
<dbReference type="Proteomes" id="UP000199735">
    <property type="component" value="Unassembled WGS sequence"/>
</dbReference>
<evidence type="ECO:0000256" key="1">
    <source>
        <dbReference type="SAM" id="Coils"/>
    </source>
</evidence>
<dbReference type="Pfam" id="PF12732">
    <property type="entry name" value="YtxH"/>
    <property type="match status" value="1"/>
</dbReference>
<proteinExistence type="predicted"/>
<feature type="signal peptide" evidence="2">
    <location>
        <begin position="1"/>
        <end position="20"/>
    </location>
</feature>
<comment type="caution">
    <text evidence="3">The sequence shown here is derived from an EMBL/GenBank/DDBJ whole genome shotgun (WGS) entry which is preliminary data.</text>
</comment>
<evidence type="ECO:0000313" key="3">
    <source>
        <dbReference type="EMBL" id="SEM90666.1"/>
    </source>
</evidence>
<feature type="coiled-coil region" evidence="1">
    <location>
        <begin position="35"/>
        <end position="69"/>
    </location>
</feature>
<keyword evidence="2" id="KW-0732">Signal</keyword>
<evidence type="ECO:0000256" key="2">
    <source>
        <dbReference type="SAM" id="SignalP"/>
    </source>
</evidence>
<dbReference type="EMBL" id="FOCD01000001">
    <property type="protein sequence ID" value="SEM90666.1"/>
    <property type="molecule type" value="Genomic_DNA"/>
</dbReference>
<dbReference type="InterPro" id="IPR024623">
    <property type="entry name" value="YtxH"/>
</dbReference>
<dbReference type="InterPro" id="IPR052928">
    <property type="entry name" value="Desiccation-related_membrane"/>
</dbReference>